<dbReference type="InterPro" id="IPR042172">
    <property type="entry name" value="Adenosylhomocyst_ase-like_sf"/>
</dbReference>
<dbReference type="PROSITE" id="PS00739">
    <property type="entry name" value="ADOHCYASE_2"/>
    <property type="match status" value="1"/>
</dbReference>
<dbReference type="SMART" id="SM00996">
    <property type="entry name" value="AdoHcyase"/>
    <property type="match status" value="1"/>
</dbReference>
<sequence length="423" mass="46465">MSEHVAIPYDIADPGLAEQGRQRIEWARREMPVLQLLRERFARERPLEGIRIVACVHVTTETANLAYTLRAAGAIPVICASNPLSTQDDVAAALVADGFSVYARKGEDAATYYRHINLALDHRPHLIIDDGADVVTTVHRERRDVLEFVIGSTEETTTGVIRLRALARDGLLAFPAIAVNDAQTKHFFDNRYGTGQSTIDAILRATNILLAGKTVVVAGYGWCGRGIAMRARGMGAQVVVTEVDPVRALEAAMDGYRVLPMREAARVGDLFVTATGNIHVIDREHFLVMKHGAILCNAGHFNVEINLEALAELAVERRTLRPAVEEFVLPDGRGLVVLAEGRLVNLAVAEGHPASVMDMSFANQALACVYLVQRRGELTPDVHQVPEDIDRHVALLKLQSMGIEIDRLTPEQEAYLMSWQHGT</sequence>
<dbReference type="HAMAP" id="MF_00563">
    <property type="entry name" value="AdoHcyase"/>
    <property type="match status" value="1"/>
</dbReference>
<evidence type="ECO:0000256" key="8">
    <source>
        <dbReference type="RuleBase" id="RU000548"/>
    </source>
</evidence>
<evidence type="ECO:0000256" key="4">
    <source>
        <dbReference type="ARBA" id="ARBA00023027"/>
    </source>
</evidence>
<evidence type="ECO:0000256" key="2">
    <source>
        <dbReference type="ARBA" id="ARBA00022563"/>
    </source>
</evidence>
<feature type="binding site" evidence="5 6">
    <location>
        <position position="189"/>
    </location>
    <ligand>
        <name>substrate</name>
    </ligand>
</feature>
<dbReference type="GO" id="GO:0005829">
    <property type="term" value="C:cytosol"/>
    <property type="evidence" value="ECO:0007669"/>
    <property type="project" value="TreeGrafter"/>
</dbReference>
<dbReference type="GO" id="GO:0006730">
    <property type="term" value="P:one-carbon metabolic process"/>
    <property type="evidence" value="ECO:0007669"/>
    <property type="project" value="UniProtKB-UniRule"/>
</dbReference>
<keyword evidence="2 5" id="KW-0554">One-carbon metabolism</keyword>
<gene>
    <name evidence="5" type="primary">ahcY</name>
    <name evidence="11" type="ORF">ENP47_01420</name>
</gene>
<feature type="binding site" evidence="5 7">
    <location>
        <begin position="156"/>
        <end position="158"/>
    </location>
    <ligand>
        <name>NAD(+)</name>
        <dbReference type="ChEBI" id="CHEBI:57540"/>
    </ligand>
</feature>
<comment type="similarity">
    <text evidence="1 5 9">Belongs to the adenosylhomocysteinase family.</text>
</comment>
<feature type="binding site" evidence="5 6">
    <location>
        <position position="155"/>
    </location>
    <ligand>
        <name>substrate</name>
    </ligand>
</feature>
<feature type="binding site" evidence="5 7">
    <location>
        <position position="242"/>
    </location>
    <ligand>
        <name>NAD(+)</name>
        <dbReference type="ChEBI" id="CHEBI:57540"/>
    </ligand>
</feature>
<dbReference type="AlphaFoldDB" id="A0A7C2B590"/>
<dbReference type="NCBIfam" id="TIGR00936">
    <property type="entry name" value="ahcY"/>
    <property type="match status" value="1"/>
</dbReference>
<dbReference type="NCBIfam" id="NF004005">
    <property type="entry name" value="PRK05476.2-3"/>
    <property type="match status" value="1"/>
</dbReference>
<keyword evidence="5" id="KW-0963">Cytoplasm</keyword>
<comment type="cofactor">
    <cofactor evidence="5 7 8">
        <name>NAD(+)</name>
        <dbReference type="ChEBI" id="CHEBI:57540"/>
    </cofactor>
    <text evidence="5 7 8">Binds 1 NAD(+) per subunit.</text>
</comment>
<feature type="domain" description="S-adenosyl-L-homocysteine hydrolase NAD binding" evidence="10">
    <location>
        <begin position="190"/>
        <end position="351"/>
    </location>
</feature>
<name>A0A7C2B590_THERO</name>
<dbReference type="FunFam" id="3.40.50.720:FF:000004">
    <property type="entry name" value="Adenosylhomocysteinase"/>
    <property type="match status" value="1"/>
</dbReference>
<comment type="catalytic activity">
    <reaction evidence="5 8">
        <text>S-adenosyl-L-homocysteine + H2O = L-homocysteine + adenosine</text>
        <dbReference type="Rhea" id="RHEA:21708"/>
        <dbReference type="ChEBI" id="CHEBI:15377"/>
        <dbReference type="ChEBI" id="CHEBI:16335"/>
        <dbReference type="ChEBI" id="CHEBI:57856"/>
        <dbReference type="ChEBI" id="CHEBI:58199"/>
        <dbReference type="EC" id="3.13.2.1"/>
    </reaction>
</comment>
<evidence type="ECO:0000256" key="6">
    <source>
        <dbReference type="PIRSR" id="PIRSR001109-1"/>
    </source>
</evidence>
<feature type="binding site" evidence="5 6">
    <location>
        <position position="185"/>
    </location>
    <ligand>
        <name>substrate</name>
    </ligand>
</feature>
<dbReference type="PANTHER" id="PTHR23420">
    <property type="entry name" value="ADENOSYLHOMOCYSTEINASE"/>
    <property type="match status" value="1"/>
</dbReference>
<dbReference type="SMART" id="SM00997">
    <property type="entry name" value="AdoHcyase_NAD"/>
    <property type="match status" value="1"/>
</dbReference>
<dbReference type="EC" id="3.13.2.1" evidence="5"/>
<dbReference type="UniPathway" id="UPA00314">
    <property type="reaction ID" value="UER00076"/>
</dbReference>
<dbReference type="EMBL" id="DSJL01000002">
    <property type="protein sequence ID" value="HEF64263.1"/>
    <property type="molecule type" value="Genomic_DNA"/>
</dbReference>
<comment type="caution">
    <text evidence="11">The sequence shown here is derived from an EMBL/GenBank/DDBJ whole genome shotgun (WGS) entry which is preliminary data.</text>
</comment>
<dbReference type="PROSITE" id="PS00738">
    <property type="entry name" value="ADOHCYASE_1"/>
    <property type="match status" value="1"/>
</dbReference>
<evidence type="ECO:0000256" key="9">
    <source>
        <dbReference type="RuleBase" id="RU004166"/>
    </source>
</evidence>
<feature type="binding site" evidence="7">
    <location>
        <position position="352"/>
    </location>
    <ligand>
        <name>NAD(+)</name>
        <dbReference type="ChEBI" id="CHEBI:57540"/>
    </ligand>
</feature>
<dbReference type="SUPFAM" id="SSF51735">
    <property type="entry name" value="NAD(P)-binding Rossmann-fold domains"/>
    <property type="match status" value="1"/>
</dbReference>
<feature type="binding site" evidence="5 6">
    <location>
        <position position="59"/>
    </location>
    <ligand>
        <name>substrate</name>
    </ligand>
</feature>
<reference evidence="11" key="1">
    <citation type="journal article" date="2020" name="mSystems">
        <title>Genome- and Community-Level Interaction Insights into Carbon Utilization and Element Cycling Functions of Hydrothermarchaeota in Hydrothermal Sediment.</title>
        <authorList>
            <person name="Zhou Z."/>
            <person name="Liu Y."/>
            <person name="Xu W."/>
            <person name="Pan J."/>
            <person name="Luo Z.H."/>
            <person name="Li M."/>
        </authorList>
    </citation>
    <scope>NUCLEOTIDE SEQUENCE [LARGE SCALE GENOMIC DNA]</scope>
    <source>
        <strain evidence="11">SpSt-222</strain>
    </source>
</reference>
<dbReference type="InterPro" id="IPR015878">
    <property type="entry name" value="Ado_hCys_hydrolase_NAD-bd"/>
</dbReference>
<dbReference type="InterPro" id="IPR020082">
    <property type="entry name" value="S-Ado-L-homoCys_hydrolase_CS"/>
</dbReference>
<proteinExistence type="inferred from homology"/>
<comment type="function">
    <text evidence="5">May play a key role in the regulation of the intracellular concentration of adenosylhomocysteine.</text>
</comment>
<dbReference type="GO" id="GO:0033353">
    <property type="term" value="P:S-adenosylmethionine cycle"/>
    <property type="evidence" value="ECO:0007669"/>
    <property type="project" value="TreeGrafter"/>
</dbReference>
<feature type="binding site" evidence="5">
    <location>
        <position position="277"/>
    </location>
    <ligand>
        <name>NAD(+)</name>
        <dbReference type="ChEBI" id="CHEBI:57540"/>
    </ligand>
</feature>
<dbReference type="InterPro" id="IPR000043">
    <property type="entry name" value="Adenosylhomocysteinase-like"/>
</dbReference>
<feature type="binding site" evidence="5 7">
    <location>
        <position position="345"/>
    </location>
    <ligand>
        <name>NAD(+)</name>
        <dbReference type="ChEBI" id="CHEBI:57540"/>
    </ligand>
</feature>
<evidence type="ECO:0000256" key="7">
    <source>
        <dbReference type="PIRSR" id="PIRSR001109-2"/>
    </source>
</evidence>
<evidence type="ECO:0000256" key="1">
    <source>
        <dbReference type="ARBA" id="ARBA00007122"/>
    </source>
</evidence>
<keyword evidence="3 5" id="KW-0378">Hydrolase</keyword>
<dbReference type="Pfam" id="PF05221">
    <property type="entry name" value="AdoHcyase"/>
    <property type="match status" value="2"/>
</dbReference>
<dbReference type="CDD" id="cd00401">
    <property type="entry name" value="SAHH"/>
    <property type="match status" value="1"/>
</dbReference>
<organism evidence="11">
    <name type="scientific">Thermomicrobium roseum</name>
    <dbReference type="NCBI Taxonomy" id="500"/>
    <lineage>
        <taxon>Bacteria</taxon>
        <taxon>Pseudomonadati</taxon>
        <taxon>Thermomicrobiota</taxon>
        <taxon>Thermomicrobia</taxon>
        <taxon>Thermomicrobiales</taxon>
        <taxon>Thermomicrobiaceae</taxon>
        <taxon>Thermomicrobium</taxon>
    </lineage>
</organism>
<protein>
    <recommendedName>
        <fullName evidence="5">Adenosylhomocysteinase</fullName>
        <ecNumber evidence="5">3.13.2.1</ecNumber>
    </recommendedName>
    <alternativeName>
        <fullName evidence="5">S-adenosyl-L-homocysteine hydrolase</fullName>
        <shortName evidence="5">AdoHcyase</shortName>
    </alternativeName>
</protein>
<feature type="binding site" evidence="5">
    <location>
        <begin position="219"/>
        <end position="224"/>
    </location>
    <ligand>
        <name>NAD(+)</name>
        <dbReference type="ChEBI" id="CHEBI:57540"/>
    </ligand>
</feature>
<feature type="binding site" evidence="5 7">
    <location>
        <begin position="298"/>
        <end position="300"/>
    </location>
    <ligand>
        <name>NAD(+)</name>
        <dbReference type="ChEBI" id="CHEBI:57540"/>
    </ligand>
</feature>
<dbReference type="Gene3D" id="3.40.50.1480">
    <property type="entry name" value="Adenosylhomocysteinase-like"/>
    <property type="match status" value="1"/>
</dbReference>
<dbReference type="PIRSF" id="PIRSF001109">
    <property type="entry name" value="Ad_hcy_hydrolase"/>
    <property type="match status" value="1"/>
</dbReference>
<evidence type="ECO:0000259" key="10">
    <source>
        <dbReference type="SMART" id="SM00997"/>
    </source>
</evidence>
<evidence type="ECO:0000256" key="5">
    <source>
        <dbReference type="HAMAP-Rule" id="MF_00563"/>
    </source>
</evidence>
<comment type="pathway">
    <text evidence="5 8">Amino-acid biosynthesis; L-homocysteine biosynthesis; L-homocysteine from S-adenosyl-L-homocysteine: step 1/1.</text>
</comment>
<comment type="subcellular location">
    <subcellularLocation>
        <location evidence="5">Cytoplasm</location>
    </subcellularLocation>
</comment>
<accession>A0A7C2B590</accession>
<dbReference type="InterPro" id="IPR036291">
    <property type="entry name" value="NAD(P)-bd_dom_sf"/>
</dbReference>
<dbReference type="Gene3D" id="3.40.50.720">
    <property type="entry name" value="NAD(P)-binding Rossmann-like Domain"/>
    <property type="match status" value="1"/>
</dbReference>
<feature type="binding site" evidence="7">
    <location>
        <begin position="221"/>
        <end position="226"/>
    </location>
    <ligand>
        <name>NAD(+)</name>
        <dbReference type="ChEBI" id="CHEBI:57540"/>
    </ligand>
</feature>
<evidence type="ECO:0000256" key="3">
    <source>
        <dbReference type="ARBA" id="ARBA00022801"/>
    </source>
</evidence>
<dbReference type="GO" id="GO:0004013">
    <property type="term" value="F:adenosylhomocysteinase activity"/>
    <property type="evidence" value="ECO:0007669"/>
    <property type="project" value="UniProtKB-UniRule"/>
</dbReference>
<evidence type="ECO:0000313" key="11">
    <source>
        <dbReference type="EMBL" id="HEF64263.1"/>
    </source>
</evidence>
<feature type="binding site" evidence="5 6">
    <location>
        <position position="130"/>
    </location>
    <ligand>
        <name>substrate</name>
    </ligand>
</feature>
<dbReference type="SUPFAM" id="SSF52283">
    <property type="entry name" value="Formate/glycerate dehydrogenase catalytic domain-like"/>
    <property type="match status" value="1"/>
</dbReference>
<feature type="binding site" evidence="5">
    <location>
        <position position="190"/>
    </location>
    <ligand>
        <name>NAD(+)</name>
        <dbReference type="ChEBI" id="CHEBI:57540"/>
    </ligand>
</feature>
<keyword evidence="4 5" id="KW-0520">NAD</keyword>
<dbReference type="GO" id="GO:0071269">
    <property type="term" value="P:L-homocysteine biosynthetic process"/>
    <property type="evidence" value="ECO:0007669"/>
    <property type="project" value="UniProtKB-UniRule"/>
</dbReference>
<dbReference type="Pfam" id="PF00670">
    <property type="entry name" value="AdoHcyase_NAD"/>
    <property type="match status" value="1"/>
</dbReference>
<dbReference type="PANTHER" id="PTHR23420:SF0">
    <property type="entry name" value="ADENOSYLHOMOCYSTEINASE"/>
    <property type="match status" value="1"/>
</dbReference>